<dbReference type="Pfam" id="PF01759">
    <property type="entry name" value="NTR"/>
    <property type="match status" value="1"/>
</dbReference>
<keyword evidence="4" id="KW-0964">Secreted</keyword>
<evidence type="ECO:0008006" key="15">
    <source>
        <dbReference type="Google" id="ProtNLM"/>
    </source>
</evidence>
<proteinExistence type="inferred from homology"/>
<dbReference type="InterPro" id="IPR036790">
    <property type="entry name" value="Frizzled_dom_sf"/>
</dbReference>
<reference evidence="13" key="1">
    <citation type="submission" date="2019-08" db="EMBL/GenBank/DDBJ databases">
        <title>The improved chromosome-level genome for the pearl oyster Pinctada fucata martensii using PacBio sequencing and Hi-C.</title>
        <authorList>
            <person name="Zheng Z."/>
        </authorList>
    </citation>
    <scope>NUCLEOTIDE SEQUENCE</scope>
    <source>
        <strain evidence="13">ZZ-2019</strain>
        <tissue evidence="13">Adductor muscle</tissue>
    </source>
</reference>
<dbReference type="InterPro" id="IPR020067">
    <property type="entry name" value="Frizzled_dom"/>
</dbReference>
<keyword evidence="8 9" id="KW-1015">Disulfide bond</keyword>
<dbReference type="InterPro" id="IPR018933">
    <property type="entry name" value="Netrin_module_non-TIMP"/>
</dbReference>
<evidence type="ECO:0000256" key="10">
    <source>
        <dbReference type="SAM" id="MobiDB-lite"/>
    </source>
</evidence>
<name>A0AA88YAB3_PINIB</name>
<dbReference type="AlphaFoldDB" id="A0AA88YAB3"/>
<feature type="compositionally biased region" description="Basic residues" evidence="10">
    <location>
        <begin position="354"/>
        <end position="401"/>
    </location>
</feature>
<dbReference type="Gene3D" id="1.10.2000.10">
    <property type="entry name" value="Frizzled cysteine-rich domain"/>
    <property type="match status" value="2"/>
</dbReference>
<dbReference type="InterPro" id="IPR015526">
    <property type="entry name" value="Frizzled/SFRP"/>
</dbReference>
<dbReference type="SUPFAM" id="SSF50242">
    <property type="entry name" value="TIMP-like"/>
    <property type="match status" value="1"/>
</dbReference>
<evidence type="ECO:0000256" key="9">
    <source>
        <dbReference type="PROSITE-ProRule" id="PRU00090"/>
    </source>
</evidence>
<dbReference type="Gene3D" id="2.40.50.120">
    <property type="match status" value="1"/>
</dbReference>
<dbReference type="Pfam" id="PF01392">
    <property type="entry name" value="Fz"/>
    <property type="match status" value="2"/>
</dbReference>
<dbReference type="FunFam" id="1.10.2000.10:FF:000001">
    <property type="entry name" value="secreted frizzled-related protein 2"/>
    <property type="match status" value="2"/>
</dbReference>
<keyword evidence="7" id="KW-0221">Differentiation</keyword>
<dbReference type="GO" id="GO:0030154">
    <property type="term" value="P:cell differentiation"/>
    <property type="evidence" value="ECO:0007669"/>
    <property type="project" value="UniProtKB-KW"/>
</dbReference>
<keyword evidence="3" id="KW-0217">Developmental protein</keyword>
<feature type="region of interest" description="Disordered" evidence="10">
    <location>
        <begin position="343"/>
        <end position="401"/>
    </location>
</feature>
<organism evidence="13 14">
    <name type="scientific">Pinctada imbricata</name>
    <name type="common">Atlantic pearl-oyster</name>
    <name type="synonym">Pinctada martensii</name>
    <dbReference type="NCBI Taxonomy" id="66713"/>
    <lineage>
        <taxon>Eukaryota</taxon>
        <taxon>Metazoa</taxon>
        <taxon>Spiralia</taxon>
        <taxon>Lophotrochozoa</taxon>
        <taxon>Mollusca</taxon>
        <taxon>Bivalvia</taxon>
        <taxon>Autobranchia</taxon>
        <taxon>Pteriomorphia</taxon>
        <taxon>Pterioida</taxon>
        <taxon>Pterioidea</taxon>
        <taxon>Pteriidae</taxon>
        <taxon>Pinctada</taxon>
    </lineage>
</organism>
<dbReference type="GO" id="GO:0060070">
    <property type="term" value="P:canonical Wnt signaling pathway"/>
    <property type="evidence" value="ECO:0007669"/>
    <property type="project" value="TreeGrafter"/>
</dbReference>
<dbReference type="GO" id="GO:0017147">
    <property type="term" value="F:Wnt-protein binding"/>
    <property type="evidence" value="ECO:0007669"/>
    <property type="project" value="TreeGrafter"/>
</dbReference>
<dbReference type="PROSITE" id="PS50038">
    <property type="entry name" value="FZ"/>
    <property type="match status" value="2"/>
</dbReference>
<dbReference type="GO" id="GO:0035567">
    <property type="term" value="P:non-canonical Wnt signaling pathway"/>
    <property type="evidence" value="ECO:0007669"/>
    <property type="project" value="TreeGrafter"/>
</dbReference>
<feature type="domain" description="NTR" evidence="12">
    <location>
        <begin position="210"/>
        <end position="335"/>
    </location>
</feature>
<dbReference type="GO" id="GO:0005615">
    <property type="term" value="C:extracellular space"/>
    <property type="evidence" value="ECO:0007669"/>
    <property type="project" value="TreeGrafter"/>
</dbReference>
<sequence>MRLPNLLEHDSIHEVLQQAQSWISLLRVQCHPDTQLFLCSLFSPVCLDRPVYPCRSLCEAVKAGCEQTMMFYGYLWPPMVKCDQFPLDDELCIPALHNATNRYSQMRLPNLLEHDSIHEVLQQAQSWISLLRVQCHPDTQLFLCSLFSPVCLDRPVYPCRSLCEAVKAGCEQTMMFYGYLWPPMVKCDQFPDTDLCIHALHNVTKTQNICSACRQPDSYEGLIHNYCRAGYIIRGKIRKLVSSSNDNTILYLKKKKKVIKKTMLLNKDKKRLRPYIPGGVHCECDRINITKGEKYLIMGNRTAAGDYTVTFVGVWNRRSRYFRNAIKAMRKGIDCTNIIQHSQEATSSGGSRGKGSKGRKKKKGKKGKKNKKKKGKKKNRKGKKGKRKGKGKGKGRKRKNG</sequence>
<dbReference type="InterPro" id="IPR001134">
    <property type="entry name" value="Netrin_domain"/>
</dbReference>
<keyword evidence="5" id="KW-0879">Wnt signaling pathway</keyword>
<keyword evidence="6" id="KW-0732">Signal</keyword>
<evidence type="ECO:0000313" key="13">
    <source>
        <dbReference type="EMBL" id="KAK3101419.1"/>
    </source>
</evidence>
<evidence type="ECO:0000259" key="11">
    <source>
        <dbReference type="PROSITE" id="PS50038"/>
    </source>
</evidence>
<dbReference type="InterPro" id="IPR008993">
    <property type="entry name" value="TIMP-like_OB-fold"/>
</dbReference>
<evidence type="ECO:0000256" key="2">
    <source>
        <dbReference type="ARBA" id="ARBA00010054"/>
    </source>
</evidence>
<dbReference type="PANTHER" id="PTHR11309">
    <property type="entry name" value="FRIZZLED"/>
    <property type="match status" value="1"/>
</dbReference>
<evidence type="ECO:0000313" key="14">
    <source>
        <dbReference type="Proteomes" id="UP001186944"/>
    </source>
</evidence>
<dbReference type="EMBL" id="VSWD01000005">
    <property type="protein sequence ID" value="KAK3101419.1"/>
    <property type="molecule type" value="Genomic_DNA"/>
</dbReference>
<evidence type="ECO:0000256" key="7">
    <source>
        <dbReference type="ARBA" id="ARBA00022782"/>
    </source>
</evidence>
<comment type="similarity">
    <text evidence="2">Belongs to the secreted frizzled-related protein (sFRP) family.</text>
</comment>
<protein>
    <recommendedName>
        <fullName evidence="15">Secreted frizzled-related protein 5</fullName>
    </recommendedName>
</protein>
<gene>
    <name evidence="13" type="ORF">FSP39_003421</name>
</gene>
<keyword evidence="14" id="KW-1185">Reference proteome</keyword>
<feature type="domain" description="FZ" evidence="11">
    <location>
        <begin position="1"/>
        <end position="81"/>
    </location>
</feature>
<comment type="caution">
    <text evidence="13">The sequence shown here is derived from an EMBL/GenBank/DDBJ whole genome shotgun (WGS) entry which is preliminary data.</text>
</comment>
<dbReference type="SMART" id="SM00063">
    <property type="entry name" value="FRI"/>
    <property type="match status" value="2"/>
</dbReference>
<evidence type="ECO:0000256" key="4">
    <source>
        <dbReference type="ARBA" id="ARBA00022525"/>
    </source>
</evidence>
<dbReference type="PANTHER" id="PTHR11309:SF148">
    <property type="entry name" value="SECRETED FRIZZLED-RELATED PROTEIN 1"/>
    <property type="match status" value="1"/>
</dbReference>
<evidence type="ECO:0000259" key="12">
    <source>
        <dbReference type="PROSITE" id="PS50189"/>
    </source>
</evidence>
<dbReference type="PROSITE" id="PS50189">
    <property type="entry name" value="NTR"/>
    <property type="match status" value="1"/>
</dbReference>
<accession>A0AA88YAB3</accession>
<evidence type="ECO:0000256" key="1">
    <source>
        <dbReference type="ARBA" id="ARBA00004613"/>
    </source>
</evidence>
<dbReference type="SUPFAM" id="SSF63501">
    <property type="entry name" value="Frizzled cysteine-rich domain"/>
    <property type="match status" value="2"/>
</dbReference>
<dbReference type="Proteomes" id="UP001186944">
    <property type="component" value="Unassembled WGS sequence"/>
</dbReference>
<comment type="subcellular location">
    <subcellularLocation>
        <location evidence="1">Secreted</location>
    </subcellularLocation>
</comment>
<evidence type="ECO:0000256" key="8">
    <source>
        <dbReference type="ARBA" id="ARBA00023157"/>
    </source>
</evidence>
<evidence type="ECO:0000256" key="6">
    <source>
        <dbReference type="ARBA" id="ARBA00022729"/>
    </source>
</evidence>
<evidence type="ECO:0000256" key="5">
    <source>
        <dbReference type="ARBA" id="ARBA00022687"/>
    </source>
</evidence>
<feature type="disulfide bond" evidence="9">
    <location>
        <begin position="163"/>
        <end position="187"/>
    </location>
</feature>
<evidence type="ECO:0000256" key="3">
    <source>
        <dbReference type="ARBA" id="ARBA00022473"/>
    </source>
</evidence>
<comment type="caution">
    <text evidence="9">Lacks conserved residue(s) required for the propagation of feature annotation.</text>
</comment>
<feature type="domain" description="FZ" evidence="11">
    <location>
        <begin position="77"/>
        <end position="199"/>
    </location>
</feature>